<dbReference type="InterPro" id="IPR002492">
    <property type="entry name" value="Transposase_Tc1-like"/>
</dbReference>
<feature type="domain" description="Transposase Tc1-like" evidence="1">
    <location>
        <begin position="85"/>
        <end position="146"/>
    </location>
</feature>
<proteinExistence type="predicted"/>
<gene>
    <name evidence="2" type="ORF">CCHLO57077_00019879</name>
</gene>
<dbReference type="EMBL" id="CABFNP030001073">
    <property type="protein sequence ID" value="CAI6091047.1"/>
    <property type="molecule type" value="Genomic_DNA"/>
</dbReference>
<evidence type="ECO:0000313" key="3">
    <source>
        <dbReference type="Proteomes" id="UP001160390"/>
    </source>
</evidence>
<sequence length="263" mass="30526">MEAKKRAFGDILNANRQGKQQTPLETRTAIVAAVQGGEKHAVVAERFGVSRATVTRLLRRLEKTSTLKAEDRKGRPKLLSPRDSRRIRREVRRDYQVTRKELVYDLDLDVSATTVRRDLLAVNLRKWKAKKRIFLSKEAIDQRRTFIQHWNRKEDELVEIIFSDECTVQNNSTTPNCWVWRFTHEAYDAKFVNKATHGKADIIIMVWGGIWKGGRSKLVIMTRDELAKKKGFTSNSYCWALEEGLLPNYDGTRHFQQDNASIH</sequence>
<accession>A0AA35M664</accession>
<reference evidence="2" key="1">
    <citation type="submission" date="2023-01" db="EMBL/GenBank/DDBJ databases">
        <authorList>
            <person name="Piombo E."/>
        </authorList>
    </citation>
    <scope>NUCLEOTIDE SEQUENCE</scope>
</reference>
<dbReference type="Gene3D" id="3.30.420.10">
    <property type="entry name" value="Ribonuclease H-like superfamily/Ribonuclease H"/>
    <property type="match status" value="1"/>
</dbReference>
<evidence type="ECO:0000259" key="1">
    <source>
        <dbReference type="Pfam" id="PF01498"/>
    </source>
</evidence>
<dbReference type="Pfam" id="PF13384">
    <property type="entry name" value="HTH_23"/>
    <property type="match status" value="1"/>
</dbReference>
<dbReference type="GO" id="GO:0015074">
    <property type="term" value="P:DNA integration"/>
    <property type="evidence" value="ECO:0007669"/>
    <property type="project" value="InterPro"/>
</dbReference>
<dbReference type="Pfam" id="PF01498">
    <property type="entry name" value="HTH_Tnp_Tc3_2"/>
    <property type="match status" value="1"/>
</dbReference>
<protein>
    <recommendedName>
        <fullName evidence="1">Transposase Tc1-like domain-containing protein</fullName>
    </recommendedName>
</protein>
<dbReference type="AlphaFoldDB" id="A0AA35M664"/>
<name>A0AA35M664_9HYPO</name>
<organism evidence="2 3">
    <name type="scientific">Clonostachys chloroleuca</name>
    <dbReference type="NCBI Taxonomy" id="1926264"/>
    <lineage>
        <taxon>Eukaryota</taxon>
        <taxon>Fungi</taxon>
        <taxon>Dikarya</taxon>
        <taxon>Ascomycota</taxon>
        <taxon>Pezizomycotina</taxon>
        <taxon>Sordariomycetes</taxon>
        <taxon>Hypocreomycetidae</taxon>
        <taxon>Hypocreales</taxon>
        <taxon>Bionectriaceae</taxon>
        <taxon>Clonostachys</taxon>
    </lineage>
</organism>
<evidence type="ECO:0000313" key="2">
    <source>
        <dbReference type="EMBL" id="CAI6091047.1"/>
    </source>
</evidence>
<dbReference type="Proteomes" id="UP001160390">
    <property type="component" value="Unassembled WGS sequence"/>
</dbReference>
<feature type="non-terminal residue" evidence="2">
    <location>
        <position position="263"/>
    </location>
</feature>
<dbReference type="InterPro" id="IPR009057">
    <property type="entry name" value="Homeodomain-like_sf"/>
</dbReference>
<keyword evidence="3" id="KW-1185">Reference proteome</keyword>
<comment type="caution">
    <text evidence="2">The sequence shown here is derived from an EMBL/GenBank/DDBJ whole genome shotgun (WGS) entry which is preliminary data.</text>
</comment>
<dbReference type="InterPro" id="IPR036397">
    <property type="entry name" value="RNaseH_sf"/>
</dbReference>
<dbReference type="SUPFAM" id="SSF46689">
    <property type="entry name" value="Homeodomain-like"/>
    <property type="match status" value="1"/>
</dbReference>
<dbReference type="GO" id="GO:0003677">
    <property type="term" value="F:DNA binding"/>
    <property type="evidence" value="ECO:0007669"/>
    <property type="project" value="InterPro"/>
</dbReference>
<dbReference type="InterPro" id="IPR042075">
    <property type="entry name" value="KorB_DNA-db"/>
</dbReference>
<dbReference type="GO" id="GO:0006313">
    <property type="term" value="P:DNA transposition"/>
    <property type="evidence" value="ECO:0007669"/>
    <property type="project" value="InterPro"/>
</dbReference>
<dbReference type="Gene3D" id="1.10.10.730">
    <property type="entry name" value="KorB DNA-binding domain"/>
    <property type="match status" value="1"/>
</dbReference>